<proteinExistence type="predicted"/>
<evidence type="ECO:0008006" key="3">
    <source>
        <dbReference type="Google" id="ProtNLM"/>
    </source>
</evidence>
<organism evidence="1 2">
    <name type="scientific">Burkholderia lata (strain ATCC 17760 / DSM 23089 / LMG 22485 / NCIMB 9086 / R18194 / 383)</name>
    <dbReference type="NCBI Taxonomy" id="482957"/>
    <lineage>
        <taxon>Bacteria</taxon>
        <taxon>Pseudomonadati</taxon>
        <taxon>Pseudomonadota</taxon>
        <taxon>Betaproteobacteria</taxon>
        <taxon>Burkholderiales</taxon>
        <taxon>Burkholderiaceae</taxon>
        <taxon>Burkholderia</taxon>
        <taxon>Burkholderia cepacia complex</taxon>
    </lineage>
</organism>
<evidence type="ECO:0000313" key="2">
    <source>
        <dbReference type="Proteomes" id="UP000494110"/>
    </source>
</evidence>
<protein>
    <recommendedName>
        <fullName evidence="3">Lipoprotein</fullName>
    </recommendedName>
</protein>
<reference evidence="1 2" key="1">
    <citation type="submission" date="2019-09" db="EMBL/GenBank/DDBJ databases">
        <authorList>
            <person name="Depoorter E."/>
        </authorList>
    </citation>
    <scope>NUCLEOTIDE SEQUENCE [LARGE SCALE GENOMIC DNA]</scope>
    <source>
        <strain evidence="1">R-39750</strain>
    </source>
</reference>
<dbReference type="RefSeq" id="WP_175011438.1">
    <property type="nucleotide sequence ID" value="NZ_CABVQN010000004.1"/>
</dbReference>
<sequence>MKAMGRGFRRTLVQYCAVAGCAVLLTGCGDRSISGAYVLSAKTEADLLQITETPDHHFSGTLRHTVLRNDGTLSSGSTNVSGSVDGDSITLTLLATPLPIGQNFSGTVTAGGIDLTLSDGNRTAVEHFAKSQPADFDSAVAQLSQAGEPIIAARQRGQAIEQLNRGVTSLTTNLERFVSKAQERIERLPKVQAYYDQAIATEQAKLDRARRLASSGNSVAQGQANVIVGQMGVDKAQISITDDTVERAINNEKAAEATLNAGIEQWRPQCLGSDSASSDRVRPDMGPCKGFERAVAAYNSVLPSLHKALVLASRAKTHGHEQLTTVWQAADTIQ</sequence>
<gene>
    <name evidence="1" type="ORF">BLA39750_01303</name>
</gene>
<name>A0A6P2VRQ5_BURL3</name>
<accession>A0A6P2VRQ5</accession>
<dbReference type="PROSITE" id="PS51257">
    <property type="entry name" value="PROKAR_LIPOPROTEIN"/>
    <property type="match status" value="1"/>
</dbReference>
<dbReference type="AlphaFoldDB" id="A0A6P2VRQ5"/>
<dbReference type="Proteomes" id="UP000494110">
    <property type="component" value="Unassembled WGS sequence"/>
</dbReference>
<dbReference type="EMBL" id="CABVQN010000004">
    <property type="protein sequence ID" value="VWC82449.1"/>
    <property type="molecule type" value="Genomic_DNA"/>
</dbReference>
<evidence type="ECO:0000313" key="1">
    <source>
        <dbReference type="EMBL" id="VWC82449.1"/>
    </source>
</evidence>